<keyword evidence="3" id="KW-0560">Oxidoreductase</keyword>
<keyword evidence="2" id="KW-0521">NADP</keyword>
<dbReference type="GO" id="GO:0016616">
    <property type="term" value="F:oxidoreductase activity, acting on the CH-OH group of donors, NAD or NADP as acceptor"/>
    <property type="evidence" value="ECO:0007669"/>
    <property type="project" value="UniProtKB-ARBA"/>
</dbReference>
<dbReference type="PROSITE" id="PS00798">
    <property type="entry name" value="ALDOKETO_REDUCTASE_1"/>
    <property type="match status" value="1"/>
</dbReference>
<feature type="site" description="Lowers pKa of active site Tyr" evidence="6">
    <location>
        <position position="78"/>
    </location>
</feature>
<feature type="binding site" evidence="5">
    <location>
        <position position="111"/>
    </location>
    <ligand>
        <name>substrate</name>
    </ligand>
</feature>
<dbReference type="PIRSF" id="PIRSF000097">
    <property type="entry name" value="AKR"/>
    <property type="match status" value="1"/>
</dbReference>
<dbReference type="AlphaFoldDB" id="A0A927F6T5"/>
<comment type="similarity">
    <text evidence="1">Belongs to the aldo/keto reductase family.</text>
</comment>
<dbReference type="PANTHER" id="PTHR43827:SF3">
    <property type="entry name" value="NADP-DEPENDENT OXIDOREDUCTASE DOMAIN-CONTAINING PROTEIN"/>
    <property type="match status" value="1"/>
</dbReference>
<comment type="caution">
    <text evidence="8">The sequence shown here is derived from an EMBL/GenBank/DDBJ whole genome shotgun (WGS) entry which is preliminary data.</text>
</comment>
<dbReference type="InterPro" id="IPR023210">
    <property type="entry name" value="NADP_OxRdtase_dom"/>
</dbReference>
<evidence type="ECO:0000256" key="6">
    <source>
        <dbReference type="PIRSR" id="PIRSR000097-3"/>
    </source>
</evidence>
<dbReference type="SUPFAM" id="SSF51430">
    <property type="entry name" value="NAD(P)-linked oxidoreductase"/>
    <property type="match status" value="1"/>
</dbReference>
<protein>
    <submittedName>
        <fullName evidence="8">Aldo/keto reductase</fullName>
    </submittedName>
</protein>
<name>A0A927F6T5_9BACT</name>
<evidence type="ECO:0000256" key="5">
    <source>
        <dbReference type="PIRSR" id="PIRSR000097-2"/>
    </source>
</evidence>
<organism evidence="8 9">
    <name type="scientific">Pelagicoccus enzymogenes</name>
    <dbReference type="NCBI Taxonomy" id="2773457"/>
    <lineage>
        <taxon>Bacteria</taxon>
        <taxon>Pseudomonadati</taxon>
        <taxon>Verrucomicrobiota</taxon>
        <taxon>Opitutia</taxon>
        <taxon>Puniceicoccales</taxon>
        <taxon>Pelagicoccaceae</taxon>
        <taxon>Pelagicoccus</taxon>
    </lineage>
</organism>
<keyword evidence="9" id="KW-1185">Reference proteome</keyword>
<gene>
    <name evidence="8" type="ORF">IEN85_08450</name>
</gene>
<dbReference type="CDD" id="cd19071">
    <property type="entry name" value="AKR_AKR1-5-like"/>
    <property type="match status" value="1"/>
</dbReference>
<proteinExistence type="inferred from homology"/>
<dbReference type="InterPro" id="IPR036812">
    <property type="entry name" value="NAD(P)_OxRdtase_dom_sf"/>
</dbReference>
<evidence type="ECO:0000313" key="9">
    <source>
        <dbReference type="Proteomes" id="UP000622317"/>
    </source>
</evidence>
<feature type="active site" description="Proton donor" evidence="4">
    <location>
        <position position="53"/>
    </location>
</feature>
<dbReference type="InterPro" id="IPR018170">
    <property type="entry name" value="Aldo/ket_reductase_CS"/>
</dbReference>
<evidence type="ECO:0000256" key="2">
    <source>
        <dbReference type="ARBA" id="ARBA00022857"/>
    </source>
</evidence>
<dbReference type="PROSITE" id="PS00063">
    <property type="entry name" value="ALDOKETO_REDUCTASE_3"/>
    <property type="match status" value="1"/>
</dbReference>
<evidence type="ECO:0000313" key="8">
    <source>
        <dbReference type="EMBL" id="MBD5779522.1"/>
    </source>
</evidence>
<dbReference type="PRINTS" id="PR00069">
    <property type="entry name" value="ALDKETRDTASE"/>
</dbReference>
<evidence type="ECO:0000256" key="1">
    <source>
        <dbReference type="ARBA" id="ARBA00007905"/>
    </source>
</evidence>
<dbReference type="FunFam" id="3.20.20.100:FF:000015">
    <property type="entry name" value="Oxidoreductase, aldo/keto reductase family"/>
    <property type="match status" value="1"/>
</dbReference>
<dbReference type="InterPro" id="IPR020471">
    <property type="entry name" value="AKR"/>
</dbReference>
<dbReference type="Pfam" id="PF00248">
    <property type="entry name" value="Aldo_ket_red"/>
    <property type="match status" value="1"/>
</dbReference>
<reference evidence="8" key="1">
    <citation type="submission" date="2020-09" db="EMBL/GenBank/DDBJ databases">
        <title>Pelagicoccus enzymogenes sp. nov. with an EPS production, isolated from marine sediment.</title>
        <authorList>
            <person name="Feng X."/>
        </authorList>
    </citation>
    <scope>NUCLEOTIDE SEQUENCE</scope>
    <source>
        <strain evidence="8">NFK12</strain>
    </source>
</reference>
<evidence type="ECO:0000256" key="4">
    <source>
        <dbReference type="PIRSR" id="PIRSR000097-1"/>
    </source>
</evidence>
<evidence type="ECO:0000259" key="7">
    <source>
        <dbReference type="Pfam" id="PF00248"/>
    </source>
</evidence>
<accession>A0A927F6T5</accession>
<feature type="domain" description="NADP-dependent oxidoreductase" evidence="7">
    <location>
        <begin position="20"/>
        <end position="264"/>
    </location>
</feature>
<dbReference type="Proteomes" id="UP000622317">
    <property type="component" value="Unassembled WGS sequence"/>
</dbReference>
<dbReference type="RefSeq" id="WP_191616662.1">
    <property type="nucleotide sequence ID" value="NZ_JACYFG010000009.1"/>
</dbReference>
<evidence type="ECO:0000256" key="3">
    <source>
        <dbReference type="ARBA" id="ARBA00023002"/>
    </source>
</evidence>
<dbReference type="Gene3D" id="3.20.20.100">
    <property type="entry name" value="NADP-dependent oxidoreductase domain"/>
    <property type="match status" value="1"/>
</dbReference>
<dbReference type="EMBL" id="JACYFG010000009">
    <property type="protein sequence ID" value="MBD5779522.1"/>
    <property type="molecule type" value="Genomic_DNA"/>
</dbReference>
<sequence length="279" mass="31881">MIKISSTTPLNNGTELPVFGFGAYKVGDKQSGEAALQAAFECGYRHVDTASIYQNEGLVGEALQASGLKRNEVFLTTKLWLDEQGKTETPAALERSLQKLQTDYVDLYLMHWPHPDSKRLQPCWEAMQLLLEAGKCRAIGVSNFSRKRLEELLSLSSYRPAVNQVECNVFHNQQELATFCRSKGILLQSYSPLARGRKWGHPELEALSAKYRKTEAQLMLRWCLDHQIPIIPKSSTPARIRENAEIFDFSLSQEDRARLDQLNEDFEVSDWRPDPENWY</sequence>
<dbReference type="PANTHER" id="PTHR43827">
    <property type="entry name" value="2,5-DIKETO-D-GLUCONIC ACID REDUCTASE"/>
    <property type="match status" value="1"/>
</dbReference>
<dbReference type="PROSITE" id="PS00062">
    <property type="entry name" value="ALDOKETO_REDUCTASE_2"/>
    <property type="match status" value="1"/>
</dbReference>